<dbReference type="EMBL" id="JABSTU010000006">
    <property type="protein sequence ID" value="KAH8029212.1"/>
    <property type="molecule type" value="Genomic_DNA"/>
</dbReference>
<dbReference type="Proteomes" id="UP000821866">
    <property type="component" value="Chromosome 4"/>
</dbReference>
<dbReference type="InterPro" id="IPR052030">
    <property type="entry name" value="Peptidase_M20/M20A_hydrolases"/>
</dbReference>
<reference evidence="1" key="2">
    <citation type="submission" date="2021-09" db="EMBL/GenBank/DDBJ databases">
        <authorList>
            <person name="Jia N."/>
            <person name="Wang J."/>
            <person name="Shi W."/>
            <person name="Du L."/>
            <person name="Sun Y."/>
            <person name="Zhan W."/>
            <person name="Jiang J."/>
            <person name="Wang Q."/>
            <person name="Zhang B."/>
            <person name="Ji P."/>
            <person name="Sakyi L.B."/>
            <person name="Cui X."/>
            <person name="Yuan T."/>
            <person name="Jiang B."/>
            <person name="Yang W."/>
            <person name="Lam T.T.-Y."/>
            <person name="Chang Q."/>
            <person name="Ding S."/>
            <person name="Wang X."/>
            <person name="Zhu J."/>
            <person name="Ruan X."/>
            <person name="Zhao L."/>
            <person name="Wei J."/>
            <person name="Que T."/>
            <person name="Du C."/>
            <person name="Cheng J."/>
            <person name="Dai P."/>
            <person name="Han X."/>
            <person name="Huang E."/>
            <person name="Gao Y."/>
            <person name="Liu J."/>
            <person name="Shao H."/>
            <person name="Ye R."/>
            <person name="Li L."/>
            <person name="Wei W."/>
            <person name="Wang X."/>
            <person name="Wang C."/>
            <person name="Huo Q."/>
            <person name="Li W."/>
            <person name="Guo W."/>
            <person name="Chen H."/>
            <person name="Chen S."/>
            <person name="Zhou L."/>
            <person name="Zhou L."/>
            <person name="Ni X."/>
            <person name="Tian J."/>
            <person name="Zhou Y."/>
            <person name="Sheng Y."/>
            <person name="Liu T."/>
            <person name="Pan Y."/>
            <person name="Xia L."/>
            <person name="Li J."/>
            <person name="Zhao F."/>
            <person name="Cao W."/>
        </authorList>
    </citation>
    <scope>NUCLEOTIDE SEQUENCE</scope>
    <source>
        <strain evidence="1">Rmic-2018</strain>
        <tissue evidence="1">Larvae</tissue>
    </source>
</reference>
<accession>A0A9J6E4F9</accession>
<evidence type="ECO:0000313" key="1">
    <source>
        <dbReference type="EMBL" id="KAH8029212.1"/>
    </source>
</evidence>
<dbReference type="PANTHER" id="PTHR30575:SF0">
    <property type="entry name" value="XAA-ARG DIPEPTIDASE"/>
    <property type="match status" value="1"/>
</dbReference>
<dbReference type="AlphaFoldDB" id="A0A9J6E4F9"/>
<comment type="caution">
    <text evidence="1">The sequence shown here is derived from an EMBL/GenBank/DDBJ whole genome shotgun (WGS) entry which is preliminary data.</text>
</comment>
<keyword evidence="2" id="KW-1185">Reference proteome</keyword>
<sequence length="114" mass="12555">MTKPGRLSFLDDYVKKLPVSGACTDCGNVSHRVPTLHAVYTIGAGHLRGPSNHTHEFATLAGSEEAQPPTLRTAKVLALTVLDLLTDVELMRKARAEFDNLQLQLNAQMERMTR</sequence>
<dbReference type="VEuPathDB" id="VectorBase:LOC119183130"/>
<organism evidence="1 2">
    <name type="scientific">Rhipicephalus microplus</name>
    <name type="common">Cattle tick</name>
    <name type="synonym">Boophilus microplus</name>
    <dbReference type="NCBI Taxonomy" id="6941"/>
    <lineage>
        <taxon>Eukaryota</taxon>
        <taxon>Metazoa</taxon>
        <taxon>Ecdysozoa</taxon>
        <taxon>Arthropoda</taxon>
        <taxon>Chelicerata</taxon>
        <taxon>Arachnida</taxon>
        <taxon>Acari</taxon>
        <taxon>Parasitiformes</taxon>
        <taxon>Ixodida</taxon>
        <taxon>Ixodoidea</taxon>
        <taxon>Ixodidae</taxon>
        <taxon>Rhipicephalinae</taxon>
        <taxon>Rhipicephalus</taxon>
        <taxon>Boophilus</taxon>
    </lineage>
</organism>
<reference evidence="1" key="1">
    <citation type="journal article" date="2020" name="Cell">
        <title>Large-Scale Comparative Analyses of Tick Genomes Elucidate Their Genetic Diversity and Vector Capacities.</title>
        <authorList>
            <consortium name="Tick Genome and Microbiome Consortium (TIGMIC)"/>
            <person name="Jia N."/>
            <person name="Wang J."/>
            <person name="Shi W."/>
            <person name="Du L."/>
            <person name="Sun Y."/>
            <person name="Zhan W."/>
            <person name="Jiang J.F."/>
            <person name="Wang Q."/>
            <person name="Zhang B."/>
            <person name="Ji P."/>
            <person name="Bell-Sakyi L."/>
            <person name="Cui X.M."/>
            <person name="Yuan T.T."/>
            <person name="Jiang B.G."/>
            <person name="Yang W.F."/>
            <person name="Lam T.T."/>
            <person name="Chang Q.C."/>
            <person name="Ding S.J."/>
            <person name="Wang X.J."/>
            <person name="Zhu J.G."/>
            <person name="Ruan X.D."/>
            <person name="Zhao L."/>
            <person name="Wei J.T."/>
            <person name="Ye R.Z."/>
            <person name="Que T.C."/>
            <person name="Du C.H."/>
            <person name="Zhou Y.H."/>
            <person name="Cheng J.X."/>
            <person name="Dai P.F."/>
            <person name="Guo W.B."/>
            <person name="Han X.H."/>
            <person name="Huang E.J."/>
            <person name="Li L.F."/>
            <person name="Wei W."/>
            <person name="Gao Y.C."/>
            <person name="Liu J.Z."/>
            <person name="Shao H.Z."/>
            <person name="Wang X."/>
            <person name="Wang C.C."/>
            <person name="Yang T.C."/>
            <person name="Huo Q.B."/>
            <person name="Li W."/>
            <person name="Chen H.Y."/>
            <person name="Chen S.E."/>
            <person name="Zhou L.G."/>
            <person name="Ni X.B."/>
            <person name="Tian J.H."/>
            <person name="Sheng Y."/>
            <person name="Liu T."/>
            <person name="Pan Y.S."/>
            <person name="Xia L.Y."/>
            <person name="Li J."/>
            <person name="Zhao F."/>
            <person name="Cao W.C."/>
        </authorList>
    </citation>
    <scope>NUCLEOTIDE SEQUENCE</scope>
    <source>
        <strain evidence="1">Rmic-2018</strain>
    </source>
</reference>
<evidence type="ECO:0000313" key="2">
    <source>
        <dbReference type="Proteomes" id="UP000821866"/>
    </source>
</evidence>
<dbReference type="GO" id="GO:0016805">
    <property type="term" value="F:dipeptidase activity"/>
    <property type="evidence" value="ECO:0007669"/>
    <property type="project" value="TreeGrafter"/>
</dbReference>
<name>A0A9J6E4F9_RHIMP</name>
<dbReference type="SUPFAM" id="SSF53187">
    <property type="entry name" value="Zn-dependent exopeptidases"/>
    <property type="match status" value="1"/>
</dbReference>
<dbReference type="PANTHER" id="PTHR30575">
    <property type="entry name" value="PEPTIDASE M20"/>
    <property type="match status" value="1"/>
</dbReference>
<protein>
    <submittedName>
        <fullName evidence="1">Uncharacterized protein</fullName>
    </submittedName>
</protein>
<gene>
    <name evidence="1" type="ORF">HPB51_023777</name>
</gene>
<dbReference type="Gene3D" id="3.40.630.10">
    <property type="entry name" value="Zn peptidases"/>
    <property type="match status" value="1"/>
</dbReference>
<proteinExistence type="predicted"/>